<feature type="transmembrane region" description="Helical" evidence="7">
    <location>
        <begin position="75"/>
        <end position="100"/>
    </location>
</feature>
<keyword evidence="4 7" id="KW-0812">Transmembrane</keyword>
<evidence type="ECO:0000313" key="9">
    <source>
        <dbReference type="EMBL" id="ODP25992.1"/>
    </source>
</evidence>
<dbReference type="PROSITE" id="PS51257">
    <property type="entry name" value="PROKAR_LIPOPROTEIN"/>
    <property type="match status" value="1"/>
</dbReference>
<dbReference type="AlphaFoldDB" id="A0A1E3KWR8"/>
<comment type="caution">
    <text evidence="9">The sequence shown here is derived from an EMBL/GenBank/DDBJ whole genome shotgun (WGS) entry which is preliminary data.</text>
</comment>
<dbReference type="Proteomes" id="UP000094578">
    <property type="component" value="Unassembled WGS sequence"/>
</dbReference>
<dbReference type="PANTHER" id="PTHR43386:SF1">
    <property type="entry name" value="D,D-DIPEPTIDE TRANSPORT SYSTEM PERMEASE PROTEIN DDPC-RELATED"/>
    <property type="match status" value="1"/>
</dbReference>
<dbReference type="PANTHER" id="PTHR43386">
    <property type="entry name" value="OLIGOPEPTIDE TRANSPORT SYSTEM PERMEASE PROTEIN APPC"/>
    <property type="match status" value="1"/>
</dbReference>
<evidence type="ECO:0000313" key="10">
    <source>
        <dbReference type="Proteomes" id="UP000094578"/>
    </source>
</evidence>
<dbReference type="SUPFAM" id="SSF161098">
    <property type="entry name" value="MetI-like"/>
    <property type="match status" value="1"/>
</dbReference>
<accession>A0A1E3KWR8</accession>
<evidence type="ECO:0000256" key="3">
    <source>
        <dbReference type="ARBA" id="ARBA00022475"/>
    </source>
</evidence>
<evidence type="ECO:0000256" key="2">
    <source>
        <dbReference type="ARBA" id="ARBA00022448"/>
    </source>
</evidence>
<dbReference type="STRING" id="1886670.PTI45_04723"/>
<protein>
    <submittedName>
        <fullName evidence="9">Dipeptide transport system permease protein</fullName>
    </submittedName>
</protein>
<dbReference type="InterPro" id="IPR025966">
    <property type="entry name" value="OppC_N"/>
</dbReference>
<evidence type="ECO:0000256" key="6">
    <source>
        <dbReference type="ARBA" id="ARBA00023136"/>
    </source>
</evidence>
<dbReference type="PATRIC" id="fig|1886670.3.peg.4741"/>
<feature type="transmembrane region" description="Helical" evidence="7">
    <location>
        <begin position="12"/>
        <end position="35"/>
    </location>
</feature>
<dbReference type="GO" id="GO:0055085">
    <property type="term" value="P:transmembrane transport"/>
    <property type="evidence" value="ECO:0007669"/>
    <property type="project" value="InterPro"/>
</dbReference>
<keyword evidence="3" id="KW-1003">Cell membrane</keyword>
<evidence type="ECO:0000256" key="4">
    <source>
        <dbReference type="ARBA" id="ARBA00022692"/>
    </source>
</evidence>
<dbReference type="Gene3D" id="1.10.3720.10">
    <property type="entry name" value="MetI-like"/>
    <property type="match status" value="1"/>
</dbReference>
<feature type="transmembrane region" description="Helical" evidence="7">
    <location>
        <begin position="138"/>
        <end position="155"/>
    </location>
</feature>
<comment type="subcellular location">
    <subcellularLocation>
        <location evidence="1 7">Cell membrane</location>
        <topology evidence="1 7">Multi-pass membrane protein</topology>
    </subcellularLocation>
</comment>
<dbReference type="Pfam" id="PF00528">
    <property type="entry name" value="BPD_transp_1"/>
    <property type="match status" value="1"/>
</dbReference>
<evidence type="ECO:0000256" key="1">
    <source>
        <dbReference type="ARBA" id="ARBA00004651"/>
    </source>
</evidence>
<dbReference type="InterPro" id="IPR000515">
    <property type="entry name" value="MetI-like"/>
</dbReference>
<comment type="similarity">
    <text evidence="7">Belongs to the binding-protein-dependent transport system permease family.</text>
</comment>
<sequence>MKEIWYRFSKNKLAMTGLLFISCFVLIALGAGWIAPFDPYALGTEMLGKPSIHHWLGTDQLGRDILSRIIYGARISLRVGVIAVGVALLIGATMGILAGYFGKWVDAIISRITDVLFSIPDILLALSIMAILGASTTNLMIAIGIVYTPIFARIARSAVLSIKSSLYIEAARSIGVGHIRIMLKHVLPNIMAPLIVQITLSFAFAILAEAALSFLGLGAEPDTPSWGTMLNEGKDWMESAWWIAVFPGLAITIAVLSFNILGDGLRDALDPKSNKH</sequence>
<dbReference type="InterPro" id="IPR035906">
    <property type="entry name" value="MetI-like_sf"/>
</dbReference>
<dbReference type="InterPro" id="IPR050366">
    <property type="entry name" value="BP-dependent_transpt_permease"/>
</dbReference>
<organism evidence="9 10">
    <name type="scientific">Paenibacillus nuruki</name>
    <dbReference type="NCBI Taxonomy" id="1886670"/>
    <lineage>
        <taxon>Bacteria</taxon>
        <taxon>Bacillati</taxon>
        <taxon>Bacillota</taxon>
        <taxon>Bacilli</taxon>
        <taxon>Bacillales</taxon>
        <taxon>Paenibacillaceae</taxon>
        <taxon>Paenibacillus</taxon>
    </lineage>
</organism>
<evidence type="ECO:0000256" key="7">
    <source>
        <dbReference type="RuleBase" id="RU363032"/>
    </source>
</evidence>
<feature type="transmembrane region" description="Helical" evidence="7">
    <location>
        <begin position="239"/>
        <end position="262"/>
    </location>
</feature>
<evidence type="ECO:0000259" key="8">
    <source>
        <dbReference type="PROSITE" id="PS50928"/>
    </source>
</evidence>
<reference evidence="9 10" key="1">
    <citation type="submission" date="2016-08" db="EMBL/GenBank/DDBJ databases">
        <title>Genome sequencing of Paenibacillus sp. TI45-13ar, isolated from Korean traditional nuruk.</title>
        <authorList>
            <person name="Kim S.-J."/>
        </authorList>
    </citation>
    <scope>NUCLEOTIDE SEQUENCE [LARGE SCALE GENOMIC DNA]</scope>
    <source>
        <strain evidence="9 10">TI45-13ar</strain>
    </source>
</reference>
<keyword evidence="5 7" id="KW-1133">Transmembrane helix</keyword>
<gene>
    <name evidence="9" type="ORF">PTI45_04723</name>
</gene>
<dbReference type="Pfam" id="PF12911">
    <property type="entry name" value="OppC_N"/>
    <property type="match status" value="1"/>
</dbReference>
<proteinExistence type="inferred from homology"/>
<evidence type="ECO:0000256" key="5">
    <source>
        <dbReference type="ARBA" id="ARBA00022989"/>
    </source>
</evidence>
<name>A0A1E3KWR8_9BACL</name>
<feature type="transmembrane region" description="Helical" evidence="7">
    <location>
        <begin position="112"/>
        <end position="132"/>
    </location>
</feature>
<dbReference type="RefSeq" id="WP_069330021.1">
    <property type="nucleotide sequence ID" value="NZ_MDER01000107.1"/>
</dbReference>
<keyword evidence="10" id="KW-1185">Reference proteome</keyword>
<keyword evidence="6 7" id="KW-0472">Membrane</keyword>
<dbReference type="CDD" id="cd06261">
    <property type="entry name" value="TM_PBP2"/>
    <property type="match status" value="1"/>
</dbReference>
<feature type="domain" description="ABC transmembrane type-1" evidence="8">
    <location>
        <begin position="73"/>
        <end position="262"/>
    </location>
</feature>
<dbReference type="PROSITE" id="PS50928">
    <property type="entry name" value="ABC_TM1"/>
    <property type="match status" value="1"/>
</dbReference>
<dbReference type="GO" id="GO:0005886">
    <property type="term" value="C:plasma membrane"/>
    <property type="evidence" value="ECO:0007669"/>
    <property type="project" value="UniProtKB-SubCell"/>
</dbReference>
<dbReference type="EMBL" id="MDER01000107">
    <property type="protein sequence ID" value="ODP25992.1"/>
    <property type="molecule type" value="Genomic_DNA"/>
</dbReference>
<keyword evidence="2 7" id="KW-0813">Transport</keyword>
<feature type="transmembrane region" description="Helical" evidence="7">
    <location>
        <begin position="190"/>
        <end position="219"/>
    </location>
</feature>